<proteinExistence type="predicted"/>
<sequence length="648" mass="70933">MTWEVTDPNSNTYYVGTTSEASQDNWTAVFNKDNDGAGTHGEYSFVANVYDSGDSIIETTGSRTFTLDGKPPEVTITEDSDYVGDDPTIEVEVSDDYTDVVEANVSVDNDVTVDDEPNDIDCDAGETCTLDYDLDTSDIDEGDDFEFEIDVADDVGNTGSDSNTFTLDTTYEGDVSPSMDWSTDVEDQIIQMDDDVDLDLSYGDGDEDPAEVICYDGDTDDDDNEFDSDDVDDDNEARCTFDEDEFADGQEVELNIQVCDEAGNCETHEDGDYTIDTEDPELEEISMAAGAVNSDFSVDYRASDTSGISELEYFFESTVEAGDGNQVDVDSDSEDVESSFTVDPSDLDSGDGKMVYVRVKDSAGRWSNIEQLEFNYYPGEKPEIGLSAPSELDMTATQETVVRITVENTGMIPADEIEVTFADLFEGAKTVEGLEPGNEETVLRSFTPEESDIGTASIEVSATGFDVSKTISARIVASSSQQESISSSLETYKSRLEELKTNTSSLKPNLNDNLESELDSNVSVFEDKVNSAETAIEEGRYYEAEQILSGIDSDYSSARQSYEDVKERHAANQQNQMIMMVLGILLVAGVGVGGFAYHEGYFEQYDLDHNLDLEVVTSKLGDLGASSSDGRKVKGEDEEDEFEWGGFN</sequence>
<name>A0ABY8CGK6_9ARCH</name>
<dbReference type="RefSeq" id="WP_347721696.1">
    <property type="nucleotide sequence ID" value="NZ_CP104395.1"/>
</dbReference>
<accession>A0ABY8CGK6</accession>
<keyword evidence="2" id="KW-0812">Transmembrane</keyword>
<feature type="region of interest" description="Disordered" evidence="1">
    <location>
        <begin position="625"/>
        <end position="648"/>
    </location>
</feature>
<keyword evidence="4" id="KW-1185">Reference proteome</keyword>
<organism evidence="3 4">
    <name type="scientific">Candidatus Nanohalococcus occultus</name>
    <dbReference type="NCBI Taxonomy" id="2978047"/>
    <lineage>
        <taxon>Archaea</taxon>
        <taxon>Candidatus Nanohalarchaeota</taxon>
        <taxon>Candidatus Nanohalarchaeota incertae sedis</taxon>
        <taxon>Candidatus Nanohalococcus</taxon>
    </lineage>
</organism>
<evidence type="ECO:0000256" key="1">
    <source>
        <dbReference type="SAM" id="MobiDB-lite"/>
    </source>
</evidence>
<protein>
    <recommendedName>
        <fullName evidence="5">CARDB domain-containing protein</fullName>
    </recommendedName>
</protein>
<gene>
    <name evidence="3" type="ORF">SVXNc_0858</name>
</gene>
<dbReference type="EMBL" id="CP104395">
    <property type="protein sequence ID" value="WEL19865.1"/>
    <property type="molecule type" value="Genomic_DNA"/>
</dbReference>
<feature type="compositionally biased region" description="Acidic residues" evidence="1">
    <location>
        <begin position="636"/>
        <end position="648"/>
    </location>
</feature>
<evidence type="ECO:0000256" key="2">
    <source>
        <dbReference type="SAM" id="Phobius"/>
    </source>
</evidence>
<feature type="transmembrane region" description="Helical" evidence="2">
    <location>
        <begin position="577"/>
        <end position="597"/>
    </location>
</feature>
<evidence type="ECO:0000313" key="4">
    <source>
        <dbReference type="Proteomes" id="UP001218034"/>
    </source>
</evidence>
<evidence type="ECO:0008006" key="5">
    <source>
        <dbReference type="Google" id="ProtNLM"/>
    </source>
</evidence>
<dbReference type="Proteomes" id="UP001218034">
    <property type="component" value="Chromosome"/>
</dbReference>
<keyword evidence="2" id="KW-0472">Membrane</keyword>
<dbReference type="GeneID" id="90590295"/>
<keyword evidence="2" id="KW-1133">Transmembrane helix</keyword>
<evidence type="ECO:0000313" key="3">
    <source>
        <dbReference type="EMBL" id="WEL19865.1"/>
    </source>
</evidence>
<reference evidence="3 4" key="1">
    <citation type="submission" date="2022-09" db="EMBL/GenBank/DDBJ databases">
        <title>Xylan utilization by haloarchaea-nanohaloarchaea associations.</title>
        <authorList>
            <person name="Yakimov M."/>
        </authorList>
    </citation>
    <scope>NUCLEOTIDE SEQUENCE [LARGE SCALE GENOMIC DNA]</scope>
    <source>
        <strain evidence="3 4">SVXNc</strain>
    </source>
</reference>